<protein>
    <submittedName>
        <fullName evidence="2">Uncharacterized protein</fullName>
    </submittedName>
</protein>
<accession>A0ABT1PEL6</accession>
<sequence length="63" mass="6827">MPGPSACRAVRRQAGQKFDEMPLPPQCAARHILGRMPQQRGRAQRGPLTGAEGRKRVPGPCPP</sequence>
<dbReference type="RefSeq" id="WP_255927251.1">
    <property type="nucleotide sequence ID" value="NZ_JANFNH010000009.1"/>
</dbReference>
<keyword evidence="3" id="KW-1185">Reference proteome</keyword>
<organism evidence="2 3">
    <name type="scientific">Streptantibioticus rubrisoli</name>
    <dbReference type="NCBI Taxonomy" id="1387313"/>
    <lineage>
        <taxon>Bacteria</taxon>
        <taxon>Bacillati</taxon>
        <taxon>Actinomycetota</taxon>
        <taxon>Actinomycetes</taxon>
        <taxon>Kitasatosporales</taxon>
        <taxon>Streptomycetaceae</taxon>
        <taxon>Streptantibioticus</taxon>
    </lineage>
</organism>
<reference evidence="2 3" key="1">
    <citation type="submission" date="2022-06" db="EMBL/GenBank/DDBJ databases">
        <title>Draft genome sequence of type strain Streptomyces rubrisoli DSM 42083.</title>
        <authorList>
            <person name="Duangmal K."/>
            <person name="Klaysubun C."/>
        </authorList>
    </citation>
    <scope>NUCLEOTIDE SEQUENCE [LARGE SCALE GENOMIC DNA]</scope>
    <source>
        <strain evidence="2 3">DSM 42083</strain>
    </source>
</reference>
<dbReference type="Proteomes" id="UP001206206">
    <property type="component" value="Unassembled WGS sequence"/>
</dbReference>
<evidence type="ECO:0000313" key="3">
    <source>
        <dbReference type="Proteomes" id="UP001206206"/>
    </source>
</evidence>
<dbReference type="EMBL" id="JANFNH010000009">
    <property type="protein sequence ID" value="MCQ4042765.1"/>
    <property type="molecule type" value="Genomic_DNA"/>
</dbReference>
<comment type="caution">
    <text evidence="2">The sequence shown here is derived from an EMBL/GenBank/DDBJ whole genome shotgun (WGS) entry which is preliminary data.</text>
</comment>
<name>A0ABT1PEL6_9ACTN</name>
<gene>
    <name evidence="2" type="ORF">NON19_12190</name>
</gene>
<evidence type="ECO:0000256" key="1">
    <source>
        <dbReference type="SAM" id="MobiDB-lite"/>
    </source>
</evidence>
<feature type="region of interest" description="Disordered" evidence="1">
    <location>
        <begin position="1"/>
        <end position="63"/>
    </location>
</feature>
<evidence type="ECO:0000313" key="2">
    <source>
        <dbReference type="EMBL" id="MCQ4042765.1"/>
    </source>
</evidence>
<proteinExistence type="predicted"/>